<sequence length="94" mass="10832">MISSFKHKGLKQLFEEGIESGLPAKQIPRIKNILSLLNVARDPRGMNFPGSNFHPLKGDRKGEYAVSVTGNYRITFRFDKKKLEAYDVNYEDYH</sequence>
<organism evidence="1 2">
    <name type="scientific">Larkinella bovis</name>
    <dbReference type="NCBI Taxonomy" id="683041"/>
    <lineage>
        <taxon>Bacteria</taxon>
        <taxon>Pseudomonadati</taxon>
        <taxon>Bacteroidota</taxon>
        <taxon>Cytophagia</taxon>
        <taxon>Cytophagales</taxon>
        <taxon>Spirosomataceae</taxon>
        <taxon>Larkinella</taxon>
    </lineage>
</organism>
<dbReference type="PANTHER" id="PTHR40266:SF2">
    <property type="entry name" value="TOXIN HIGB-1"/>
    <property type="match status" value="1"/>
</dbReference>
<evidence type="ECO:0000313" key="2">
    <source>
        <dbReference type="Proteomes" id="UP001596106"/>
    </source>
</evidence>
<dbReference type="Pfam" id="PF05015">
    <property type="entry name" value="HigB-like_toxin"/>
    <property type="match status" value="1"/>
</dbReference>
<evidence type="ECO:0000313" key="1">
    <source>
        <dbReference type="EMBL" id="MFC5410732.1"/>
    </source>
</evidence>
<keyword evidence="2" id="KW-1185">Reference proteome</keyword>
<name>A0ABW0IE50_9BACT</name>
<dbReference type="RefSeq" id="WP_379846697.1">
    <property type="nucleotide sequence ID" value="NZ_JBHSMA010000004.1"/>
</dbReference>
<dbReference type="EMBL" id="JBHSMA010000004">
    <property type="protein sequence ID" value="MFC5410732.1"/>
    <property type="molecule type" value="Genomic_DNA"/>
</dbReference>
<proteinExistence type="predicted"/>
<dbReference type="SUPFAM" id="SSF143011">
    <property type="entry name" value="RelE-like"/>
    <property type="match status" value="1"/>
</dbReference>
<dbReference type="Proteomes" id="UP001596106">
    <property type="component" value="Unassembled WGS sequence"/>
</dbReference>
<dbReference type="InterPro" id="IPR007711">
    <property type="entry name" value="HigB-1"/>
</dbReference>
<protein>
    <submittedName>
        <fullName evidence="1">Type II toxin-antitoxin system RelE/ParE family toxin</fullName>
    </submittedName>
</protein>
<dbReference type="InterPro" id="IPR035093">
    <property type="entry name" value="RelE/ParE_toxin_dom_sf"/>
</dbReference>
<dbReference type="Gene3D" id="3.30.2310.20">
    <property type="entry name" value="RelE-like"/>
    <property type="match status" value="1"/>
</dbReference>
<gene>
    <name evidence="1" type="ORF">ACFPMF_15525</name>
</gene>
<dbReference type="PANTHER" id="PTHR40266">
    <property type="entry name" value="TOXIN HIGB-1"/>
    <property type="match status" value="1"/>
</dbReference>
<reference evidence="2" key="1">
    <citation type="journal article" date="2019" name="Int. J. Syst. Evol. Microbiol.">
        <title>The Global Catalogue of Microorganisms (GCM) 10K type strain sequencing project: providing services to taxonomists for standard genome sequencing and annotation.</title>
        <authorList>
            <consortium name="The Broad Institute Genomics Platform"/>
            <consortium name="The Broad Institute Genome Sequencing Center for Infectious Disease"/>
            <person name="Wu L."/>
            <person name="Ma J."/>
        </authorList>
    </citation>
    <scope>NUCLEOTIDE SEQUENCE [LARGE SCALE GENOMIC DNA]</scope>
    <source>
        <strain evidence="2">CCUG 55250</strain>
    </source>
</reference>
<comment type="caution">
    <text evidence="1">The sequence shown here is derived from an EMBL/GenBank/DDBJ whole genome shotgun (WGS) entry which is preliminary data.</text>
</comment>
<accession>A0ABW0IE50</accession>